<name>A0A453MKJ0_AEGTS</name>
<dbReference type="AlphaFoldDB" id="A0A453MKJ0"/>
<evidence type="ECO:0000256" key="2">
    <source>
        <dbReference type="ARBA" id="ARBA00022737"/>
    </source>
</evidence>
<dbReference type="InterPro" id="IPR036322">
    <property type="entry name" value="WD40_repeat_dom_sf"/>
</dbReference>
<reference evidence="7" key="1">
    <citation type="journal article" date="2014" name="Science">
        <title>Ancient hybridizations among the ancestral genomes of bread wheat.</title>
        <authorList>
            <consortium name="International Wheat Genome Sequencing Consortium,"/>
            <person name="Marcussen T."/>
            <person name="Sandve S.R."/>
            <person name="Heier L."/>
            <person name="Spannagl M."/>
            <person name="Pfeifer M."/>
            <person name="Jakobsen K.S."/>
            <person name="Wulff B.B."/>
            <person name="Steuernagel B."/>
            <person name="Mayer K.F."/>
            <person name="Olsen O.A."/>
        </authorList>
    </citation>
    <scope>NUCLEOTIDE SEQUENCE [LARGE SCALE GENOMIC DNA]</scope>
    <source>
        <strain evidence="7">cv. AL8/78</strain>
    </source>
</reference>
<dbReference type="Proteomes" id="UP000015105">
    <property type="component" value="Chromosome 5D"/>
</dbReference>
<keyword evidence="5" id="KW-0472">Membrane</keyword>
<dbReference type="Gene3D" id="2.130.10.10">
    <property type="entry name" value="YVTN repeat-like/Quinoprotein amine dehydrogenase"/>
    <property type="match status" value="3"/>
</dbReference>
<evidence type="ECO:0000256" key="5">
    <source>
        <dbReference type="SAM" id="Phobius"/>
    </source>
</evidence>
<dbReference type="PROSITE" id="PS00678">
    <property type="entry name" value="WD_REPEATS_1"/>
    <property type="match status" value="1"/>
</dbReference>
<dbReference type="Gramene" id="AET5Gv21218800.5">
    <property type="protein sequence ID" value="AET5Gv21218800.5"/>
    <property type="gene ID" value="AET5Gv21218800"/>
</dbReference>
<dbReference type="InterPro" id="IPR001680">
    <property type="entry name" value="WD40_rpt"/>
</dbReference>
<evidence type="ECO:0000313" key="7">
    <source>
        <dbReference type="Proteomes" id="UP000015105"/>
    </source>
</evidence>
<evidence type="ECO:0000256" key="1">
    <source>
        <dbReference type="ARBA" id="ARBA00022574"/>
    </source>
</evidence>
<reference evidence="6" key="3">
    <citation type="journal article" date="2017" name="Nature">
        <title>Genome sequence of the progenitor of the wheat D genome Aegilops tauschii.</title>
        <authorList>
            <person name="Luo M.C."/>
            <person name="Gu Y.Q."/>
            <person name="Puiu D."/>
            <person name="Wang H."/>
            <person name="Twardziok S.O."/>
            <person name="Deal K.R."/>
            <person name="Huo N."/>
            <person name="Zhu T."/>
            <person name="Wang L."/>
            <person name="Wang Y."/>
            <person name="McGuire P.E."/>
            <person name="Liu S."/>
            <person name="Long H."/>
            <person name="Ramasamy R.K."/>
            <person name="Rodriguez J.C."/>
            <person name="Van S.L."/>
            <person name="Yuan L."/>
            <person name="Wang Z."/>
            <person name="Xia Z."/>
            <person name="Xiao L."/>
            <person name="Anderson O.D."/>
            <person name="Ouyang S."/>
            <person name="Liang Y."/>
            <person name="Zimin A.V."/>
            <person name="Pertea G."/>
            <person name="Qi P."/>
            <person name="Bennetzen J.L."/>
            <person name="Dai X."/>
            <person name="Dawson M.W."/>
            <person name="Muller H.G."/>
            <person name="Kugler K."/>
            <person name="Rivarola-Duarte L."/>
            <person name="Spannagl M."/>
            <person name="Mayer K.F.X."/>
            <person name="Lu F.H."/>
            <person name="Bevan M.W."/>
            <person name="Leroy P."/>
            <person name="Li P."/>
            <person name="You F.M."/>
            <person name="Sun Q."/>
            <person name="Liu Z."/>
            <person name="Lyons E."/>
            <person name="Wicker T."/>
            <person name="Salzberg S.L."/>
            <person name="Devos K.M."/>
            <person name="Dvorak J."/>
        </authorList>
    </citation>
    <scope>NUCLEOTIDE SEQUENCE [LARGE SCALE GENOMIC DNA]</scope>
    <source>
        <strain evidence="6">cv. AL8/78</strain>
    </source>
</reference>
<evidence type="ECO:0000256" key="3">
    <source>
        <dbReference type="PROSITE-ProRule" id="PRU00221"/>
    </source>
</evidence>
<evidence type="ECO:0000313" key="6">
    <source>
        <dbReference type="EnsemblPlants" id="AET5Gv21218800.5"/>
    </source>
</evidence>
<dbReference type="STRING" id="200361.A0A453MKJ0"/>
<reference evidence="6" key="4">
    <citation type="submission" date="2019-03" db="UniProtKB">
        <authorList>
            <consortium name="EnsemblPlants"/>
        </authorList>
    </citation>
    <scope>IDENTIFICATION</scope>
</reference>
<sequence>PERPGSADAPTPRSLLPEHGRKADPVPVLPHTQPHPSPLSGEKMAAVQVASGLSVPLLSALLGGAVALVFLAGYLRRKRADIAHLPPSAAAAAPDLPKQVRPAGQNKKGGGHARVHHHHASAADKEAGKKHHHLDVNTLRGHTDCVTALDFSSDACNLATVCADGVVRVFRIDDASSKSFKILKINLPAGAHPTAIAYSEGSSSVVVAAQALLGSSLYMYADVGAPPTGGNKQQGKLSPPEIKWDHKKIHGKESVLNLAAARATHGTGDGSTIVISCSEATDIKIWHGKSGKELGTVDTNQLKNNMADISPNGRFIAAAAFTADVKVWEIVYSKDSSVKEVHRVMQLKGHKSAVTSLCFTPDSEKIITASKDGTIRVWNINVRYHLDEDPKTLRVLPVPLHDSKGSTCLYEHMGISPDGKVLAVTSGSTLQWLCAETGVVLDTAEKAHEGAISGIAWAPRTIPNGGAPTFILASCGDDKKVKLWLAPEVSST</sequence>
<reference evidence="7" key="2">
    <citation type="journal article" date="2017" name="Nat. Plants">
        <title>The Aegilops tauschii genome reveals multiple impacts of transposons.</title>
        <authorList>
            <person name="Zhao G."/>
            <person name="Zou C."/>
            <person name="Li K."/>
            <person name="Wang K."/>
            <person name="Li T."/>
            <person name="Gao L."/>
            <person name="Zhang X."/>
            <person name="Wang H."/>
            <person name="Yang Z."/>
            <person name="Liu X."/>
            <person name="Jiang W."/>
            <person name="Mao L."/>
            <person name="Kong X."/>
            <person name="Jiao Y."/>
            <person name="Jia J."/>
        </authorList>
    </citation>
    <scope>NUCLEOTIDE SEQUENCE [LARGE SCALE GENOMIC DNA]</scope>
    <source>
        <strain evidence="7">cv. AL8/78</strain>
    </source>
</reference>
<dbReference type="Pfam" id="PF00400">
    <property type="entry name" value="WD40"/>
    <property type="match status" value="3"/>
</dbReference>
<dbReference type="SUPFAM" id="SSF50978">
    <property type="entry name" value="WD40 repeat-like"/>
    <property type="match status" value="1"/>
</dbReference>
<dbReference type="SMART" id="SM00320">
    <property type="entry name" value="WD40"/>
    <property type="match status" value="5"/>
</dbReference>
<keyword evidence="1 3" id="KW-0853">WD repeat</keyword>
<feature type="region of interest" description="Disordered" evidence="4">
    <location>
        <begin position="1"/>
        <end position="42"/>
    </location>
</feature>
<feature type="transmembrane region" description="Helical" evidence="5">
    <location>
        <begin position="53"/>
        <end position="75"/>
    </location>
</feature>
<feature type="repeat" description="WD" evidence="3">
    <location>
        <begin position="347"/>
        <end position="381"/>
    </location>
</feature>
<reference evidence="6" key="5">
    <citation type="journal article" date="2021" name="G3 (Bethesda)">
        <title>Aegilops tauschii genome assembly Aet v5.0 features greater sequence contiguity and improved annotation.</title>
        <authorList>
            <person name="Wang L."/>
            <person name="Zhu T."/>
            <person name="Rodriguez J.C."/>
            <person name="Deal K.R."/>
            <person name="Dubcovsky J."/>
            <person name="McGuire P.E."/>
            <person name="Lux T."/>
            <person name="Spannagl M."/>
            <person name="Mayer K.F.X."/>
            <person name="Baldrich P."/>
            <person name="Meyers B.C."/>
            <person name="Huo N."/>
            <person name="Gu Y.Q."/>
            <person name="Zhou H."/>
            <person name="Devos K.M."/>
            <person name="Bennetzen J.L."/>
            <person name="Unver T."/>
            <person name="Budak H."/>
            <person name="Gulick P.J."/>
            <person name="Galiba G."/>
            <person name="Kalapos B."/>
            <person name="Nelson D.R."/>
            <person name="Li P."/>
            <person name="You F.M."/>
            <person name="Luo M.C."/>
            <person name="Dvorak J."/>
        </authorList>
    </citation>
    <scope>NUCLEOTIDE SEQUENCE [LARGE SCALE GENOMIC DNA]</scope>
    <source>
        <strain evidence="6">cv. AL8/78</strain>
    </source>
</reference>
<protein>
    <recommendedName>
        <fullName evidence="8">Anaphase-promoting complex subunit 4 WD40 domain-containing protein</fullName>
    </recommendedName>
</protein>
<accession>A0A453MKJ0</accession>
<dbReference type="InterPro" id="IPR019775">
    <property type="entry name" value="WD40_repeat_CS"/>
</dbReference>
<dbReference type="PANTHER" id="PTHR45282:SF2">
    <property type="entry name" value="OS03G0858400 PROTEIN"/>
    <property type="match status" value="1"/>
</dbReference>
<feature type="repeat" description="WD" evidence="3">
    <location>
        <begin position="139"/>
        <end position="180"/>
    </location>
</feature>
<evidence type="ECO:0008006" key="8">
    <source>
        <dbReference type="Google" id="ProtNLM"/>
    </source>
</evidence>
<dbReference type="PROSITE" id="PS50082">
    <property type="entry name" value="WD_REPEATS_2"/>
    <property type="match status" value="2"/>
</dbReference>
<proteinExistence type="predicted"/>
<keyword evidence="5" id="KW-1133">Transmembrane helix</keyword>
<evidence type="ECO:0000256" key="4">
    <source>
        <dbReference type="SAM" id="MobiDB-lite"/>
    </source>
</evidence>
<dbReference type="EnsemblPlants" id="AET5Gv21218800.5">
    <property type="protein sequence ID" value="AET5Gv21218800.5"/>
    <property type="gene ID" value="AET5Gv21218800"/>
</dbReference>
<dbReference type="PANTHER" id="PTHR45282">
    <property type="entry name" value="OS03G0858400 PROTEIN"/>
    <property type="match status" value="1"/>
</dbReference>
<dbReference type="PROSITE" id="PS50294">
    <property type="entry name" value="WD_REPEATS_REGION"/>
    <property type="match status" value="1"/>
</dbReference>
<keyword evidence="2" id="KW-0677">Repeat</keyword>
<keyword evidence="5" id="KW-0812">Transmembrane</keyword>
<dbReference type="InterPro" id="IPR015943">
    <property type="entry name" value="WD40/YVTN_repeat-like_dom_sf"/>
</dbReference>
<keyword evidence="7" id="KW-1185">Reference proteome</keyword>
<organism evidence="6 7">
    <name type="scientific">Aegilops tauschii subsp. strangulata</name>
    <name type="common">Goatgrass</name>
    <dbReference type="NCBI Taxonomy" id="200361"/>
    <lineage>
        <taxon>Eukaryota</taxon>
        <taxon>Viridiplantae</taxon>
        <taxon>Streptophyta</taxon>
        <taxon>Embryophyta</taxon>
        <taxon>Tracheophyta</taxon>
        <taxon>Spermatophyta</taxon>
        <taxon>Magnoliopsida</taxon>
        <taxon>Liliopsida</taxon>
        <taxon>Poales</taxon>
        <taxon>Poaceae</taxon>
        <taxon>BOP clade</taxon>
        <taxon>Pooideae</taxon>
        <taxon>Triticodae</taxon>
        <taxon>Triticeae</taxon>
        <taxon>Triticinae</taxon>
        <taxon>Aegilops</taxon>
    </lineage>
</organism>
<feature type="compositionally biased region" description="Basic residues" evidence="4">
    <location>
        <begin position="109"/>
        <end position="120"/>
    </location>
</feature>
<feature type="region of interest" description="Disordered" evidence="4">
    <location>
        <begin position="90"/>
        <end position="130"/>
    </location>
</feature>